<sequence>MSGSDTSGSVHVDEHGHGHGKASSSYDGAGAPAPAPAPFQGHRKAGSGSSDVPFLLRSGGSGGDGLRRCLGLIDFVLRVAAFGPTLAAAISIGTSDERLSVFTNYFQFRARFDDFPAFEFFIVANAIAAGYMVLSLPFSAATIMMSSKATGVKLLLLICDTIMVGLLTAAASAAAAMVYVAHEGNLRANWVPICLQFHGFCQRTSGAVIASFLAVFVLMVLIVMAAFTMPRRTHHTAS</sequence>
<evidence type="ECO:0000256" key="7">
    <source>
        <dbReference type="ARBA" id="ARBA00023136"/>
    </source>
</evidence>
<proteinExistence type="inferred from homology"/>
<evidence type="ECO:0000256" key="8">
    <source>
        <dbReference type="RuleBase" id="RU361233"/>
    </source>
</evidence>
<evidence type="ECO:0000256" key="9">
    <source>
        <dbReference type="SAM" id="MobiDB-lite"/>
    </source>
</evidence>
<dbReference type="AlphaFoldDB" id="A0A0E0I686"/>
<dbReference type="PANTHER" id="PTHR36488:SF11">
    <property type="entry name" value="CASP-LIKE PROTEIN"/>
    <property type="match status" value="1"/>
</dbReference>
<feature type="region of interest" description="Disordered" evidence="9">
    <location>
        <begin position="1"/>
        <end position="48"/>
    </location>
</feature>
<evidence type="ECO:0000256" key="6">
    <source>
        <dbReference type="ARBA" id="ARBA00022989"/>
    </source>
</evidence>
<dbReference type="NCBIfam" id="TIGR01569">
    <property type="entry name" value="A_tha_TIGR01569"/>
    <property type="match status" value="1"/>
</dbReference>
<evidence type="ECO:0000256" key="3">
    <source>
        <dbReference type="ARBA" id="ARBA00011489"/>
    </source>
</evidence>
<evidence type="ECO:0000313" key="12">
    <source>
        <dbReference type="Proteomes" id="UP000006591"/>
    </source>
</evidence>
<keyword evidence="7 8" id="KW-0472">Membrane</keyword>
<evidence type="ECO:0000256" key="1">
    <source>
        <dbReference type="ARBA" id="ARBA00004651"/>
    </source>
</evidence>
<dbReference type="InterPro" id="IPR006702">
    <property type="entry name" value="CASP_dom"/>
</dbReference>
<keyword evidence="5 8" id="KW-0812">Transmembrane</keyword>
<dbReference type="EnsemblPlants" id="ONIVA08G00140.1">
    <property type="protein sequence ID" value="ONIVA08G00140.1"/>
    <property type="gene ID" value="ONIVA08G00140"/>
</dbReference>
<dbReference type="eggNOG" id="ENOG502QZV7">
    <property type="taxonomic scope" value="Eukaryota"/>
</dbReference>
<comment type="similarity">
    <text evidence="2 8">Belongs to the Casparian strip membrane proteins (CASP) family.</text>
</comment>
<dbReference type="OMA" id="MPRRTHH"/>
<feature type="domain" description="Casparian strip membrane protein" evidence="10">
    <location>
        <begin position="70"/>
        <end position="217"/>
    </location>
</feature>
<name>A0A0E0I686_ORYNI</name>
<comment type="subunit">
    <text evidence="3 8">Homodimer and heterodimers.</text>
</comment>
<protein>
    <recommendedName>
        <fullName evidence="8">CASP-like protein</fullName>
    </recommendedName>
</protein>
<evidence type="ECO:0000256" key="2">
    <source>
        <dbReference type="ARBA" id="ARBA00007651"/>
    </source>
</evidence>
<evidence type="ECO:0000313" key="11">
    <source>
        <dbReference type="EnsemblPlants" id="ONIVA08G00140.1"/>
    </source>
</evidence>
<keyword evidence="4 8" id="KW-1003">Cell membrane</keyword>
<dbReference type="Gramene" id="ONIVA08G00140.1">
    <property type="protein sequence ID" value="ONIVA08G00140.1"/>
    <property type="gene ID" value="ONIVA08G00140"/>
</dbReference>
<dbReference type="Pfam" id="PF04535">
    <property type="entry name" value="CASP_dom"/>
    <property type="match status" value="1"/>
</dbReference>
<reference evidence="11" key="2">
    <citation type="submission" date="2018-04" db="EMBL/GenBank/DDBJ databases">
        <title>OnivRS2 (Oryza nivara Reference Sequence Version 2).</title>
        <authorList>
            <person name="Zhang J."/>
            <person name="Kudrna D."/>
            <person name="Lee S."/>
            <person name="Talag J."/>
            <person name="Rajasekar S."/>
            <person name="Welchert J."/>
            <person name="Hsing Y.-I."/>
            <person name="Wing R.A."/>
        </authorList>
    </citation>
    <scope>NUCLEOTIDE SEQUENCE [LARGE SCALE GENOMIC DNA]</scope>
    <source>
        <strain evidence="11">SL10</strain>
    </source>
</reference>
<dbReference type="InterPro" id="IPR044173">
    <property type="entry name" value="CASPL"/>
</dbReference>
<accession>A0A0E0I686</accession>
<keyword evidence="12" id="KW-1185">Reference proteome</keyword>
<comment type="subcellular location">
    <subcellularLocation>
        <location evidence="1 8">Cell membrane</location>
        <topology evidence="1 8">Multi-pass membrane protein</topology>
    </subcellularLocation>
</comment>
<feature type="transmembrane region" description="Helical" evidence="8">
    <location>
        <begin position="207"/>
        <end position="229"/>
    </location>
</feature>
<evidence type="ECO:0000256" key="5">
    <source>
        <dbReference type="ARBA" id="ARBA00022692"/>
    </source>
</evidence>
<dbReference type="GO" id="GO:0005886">
    <property type="term" value="C:plasma membrane"/>
    <property type="evidence" value="ECO:0007669"/>
    <property type="project" value="UniProtKB-SubCell"/>
</dbReference>
<evidence type="ECO:0000256" key="4">
    <source>
        <dbReference type="ARBA" id="ARBA00022475"/>
    </source>
</evidence>
<feature type="transmembrane region" description="Helical" evidence="8">
    <location>
        <begin position="154"/>
        <end position="181"/>
    </location>
</feature>
<reference evidence="11" key="1">
    <citation type="submission" date="2015-04" db="UniProtKB">
        <authorList>
            <consortium name="EnsemblPlants"/>
        </authorList>
    </citation>
    <scope>IDENTIFICATION</scope>
    <source>
        <strain evidence="11">SL10</strain>
    </source>
</reference>
<dbReference type="PANTHER" id="PTHR36488">
    <property type="entry name" value="CASP-LIKE PROTEIN 1U1"/>
    <property type="match status" value="1"/>
</dbReference>
<organism evidence="11">
    <name type="scientific">Oryza nivara</name>
    <name type="common">Indian wild rice</name>
    <name type="synonym">Oryza sativa f. spontanea</name>
    <dbReference type="NCBI Taxonomy" id="4536"/>
    <lineage>
        <taxon>Eukaryota</taxon>
        <taxon>Viridiplantae</taxon>
        <taxon>Streptophyta</taxon>
        <taxon>Embryophyta</taxon>
        <taxon>Tracheophyta</taxon>
        <taxon>Spermatophyta</taxon>
        <taxon>Magnoliopsida</taxon>
        <taxon>Liliopsida</taxon>
        <taxon>Poales</taxon>
        <taxon>Poaceae</taxon>
        <taxon>BOP clade</taxon>
        <taxon>Oryzoideae</taxon>
        <taxon>Oryzeae</taxon>
        <taxon>Oryzinae</taxon>
        <taxon>Oryza</taxon>
    </lineage>
</organism>
<keyword evidence="6 8" id="KW-1133">Transmembrane helix</keyword>
<dbReference type="HOGENOM" id="CLU_066104_3_1_1"/>
<feature type="transmembrane region" description="Helical" evidence="8">
    <location>
        <begin position="115"/>
        <end position="134"/>
    </location>
</feature>
<evidence type="ECO:0000259" key="10">
    <source>
        <dbReference type="Pfam" id="PF04535"/>
    </source>
</evidence>
<dbReference type="InterPro" id="IPR006459">
    <property type="entry name" value="CASP/CASPL"/>
</dbReference>
<feature type="transmembrane region" description="Helical" evidence="8">
    <location>
        <begin position="75"/>
        <end position="95"/>
    </location>
</feature>
<dbReference type="Proteomes" id="UP000006591">
    <property type="component" value="Chromosome 8"/>
</dbReference>
<dbReference type="STRING" id="4536.A0A0E0I686"/>